<feature type="region of interest" description="Disordered" evidence="1">
    <location>
        <begin position="228"/>
        <end position="250"/>
    </location>
</feature>
<gene>
    <name evidence="3" type="ORF">KP79_PYT22156</name>
</gene>
<evidence type="ECO:0000313" key="3">
    <source>
        <dbReference type="EMBL" id="OWF52419.1"/>
    </source>
</evidence>
<organism evidence="3 4">
    <name type="scientific">Mizuhopecten yessoensis</name>
    <name type="common">Japanese scallop</name>
    <name type="synonym">Patinopecten yessoensis</name>
    <dbReference type="NCBI Taxonomy" id="6573"/>
    <lineage>
        <taxon>Eukaryota</taxon>
        <taxon>Metazoa</taxon>
        <taxon>Spiralia</taxon>
        <taxon>Lophotrochozoa</taxon>
        <taxon>Mollusca</taxon>
        <taxon>Bivalvia</taxon>
        <taxon>Autobranchia</taxon>
        <taxon>Pteriomorphia</taxon>
        <taxon>Pectinida</taxon>
        <taxon>Pectinoidea</taxon>
        <taxon>Pectinidae</taxon>
        <taxon>Mizuhopecten</taxon>
    </lineage>
</organism>
<feature type="compositionally biased region" description="Polar residues" evidence="1">
    <location>
        <begin position="228"/>
        <end position="242"/>
    </location>
</feature>
<keyword evidence="4" id="KW-1185">Reference proteome</keyword>
<evidence type="ECO:0000256" key="1">
    <source>
        <dbReference type="SAM" id="MobiDB-lite"/>
    </source>
</evidence>
<accession>A0A210QUL1</accession>
<dbReference type="OrthoDB" id="6050511at2759"/>
<feature type="signal peptide" evidence="2">
    <location>
        <begin position="1"/>
        <end position="17"/>
    </location>
</feature>
<evidence type="ECO:0000256" key="2">
    <source>
        <dbReference type="SAM" id="SignalP"/>
    </source>
</evidence>
<reference evidence="3 4" key="1">
    <citation type="journal article" date="2017" name="Nat. Ecol. Evol.">
        <title>Scallop genome provides insights into evolution of bilaterian karyotype and development.</title>
        <authorList>
            <person name="Wang S."/>
            <person name="Zhang J."/>
            <person name="Jiao W."/>
            <person name="Li J."/>
            <person name="Xun X."/>
            <person name="Sun Y."/>
            <person name="Guo X."/>
            <person name="Huan P."/>
            <person name="Dong B."/>
            <person name="Zhang L."/>
            <person name="Hu X."/>
            <person name="Sun X."/>
            <person name="Wang J."/>
            <person name="Zhao C."/>
            <person name="Wang Y."/>
            <person name="Wang D."/>
            <person name="Huang X."/>
            <person name="Wang R."/>
            <person name="Lv J."/>
            <person name="Li Y."/>
            <person name="Zhang Z."/>
            <person name="Liu B."/>
            <person name="Lu W."/>
            <person name="Hui Y."/>
            <person name="Liang J."/>
            <person name="Zhou Z."/>
            <person name="Hou R."/>
            <person name="Li X."/>
            <person name="Liu Y."/>
            <person name="Li H."/>
            <person name="Ning X."/>
            <person name="Lin Y."/>
            <person name="Zhao L."/>
            <person name="Xing Q."/>
            <person name="Dou J."/>
            <person name="Li Y."/>
            <person name="Mao J."/>
            <person name="Guo H."/>
            <person name="Dou H."/>
            <person name="Li T."/>
            <person name="Mu C."/>
            <person name="Jiang W."/>
            <person name="Fu Q."/>
            <person name="Fu X."/>
            <person name="Miao Y."/>
            <person name="Liu J."/>
            <person name="Yu Q."/>
            <person name="Li R."/>
            <person name="Liao H."/>
            <person name="Li X."/>
            <person name="Kong Y."/>
            <person name="Jiang Z."/>
            <person name="Chourrout D."/>
            <person name="Li R."/>
            <person name="Bao Z."/>
        </authorList>
    </citation>
    <scope>NUCLEOTIDE SEQUENCE [LARGE SCALE GENOMIC DNA]</scope>
    <source>
        <strain evidence="3 4">PY_sf001</strain>
    </source>
</reference>
<sequence length="250" mass="26665">MLREVVILLSIVTIVKCNQICWQCSDESNLALCRNNTVTCSTNEECFLEKAITDTNAVVYSGGCRSNKVCQIMQAVSGVAIGKRSTGLCGKCCTGPHCQDTLCGLTSSGPSLSICLSCNSVSSPAACMNSEVCQDTEVCSAGIHIEGGSLVRYSLGCESKHLCREQAAYLTPGHPGRAIVNAISICDSCCVSDHCNKADCYVLMKSVIRDTWTDFDYKARSHCQKVQQGQLDSTGQQDTEPSSDGVVGDT</sequence>
<keyword evidence="2" id="KW-0732">Signal</keyword>
<name>A0A210QUL1_MIZYE</name>
<dbReference type="Proteomes" id="UP000242188">
    <property type="component" value="Unassembled WGS sequence"/>
</dbReference>
<dbReference type="EMBL" id="NEDP02001809">
    <property type="protein sequence ID" value="OWF52419.1"/>
    <property type="molecule type" value="Genomic_DNA"/>
</dbReference>
<feature type="chain" id="PRO_5013097930" evidence="2">
    <location>
        <begin position="18"/>
        <end position="250"/>
    </location>
</feature>
<comment type="caution">
    <text evidence="3">The sequence shown here is derived from an EMBL/GenBank/DDBJ whole genome shotgun (WGS) entry which is preliminary data.</text>
</comment>
<proteinExistence type="predicted"/>
<dbReference type="AlphaFoldDB" id="A0A210QUL1"/>
<evidence type="ECO:0000313" key="4">
    <source>
        <dbReference type="Proteomes" id="UP000242188"/>
    </source>
</evidence>
<protein>
    <submittedName>
        <fullName evidence="3">Uncharacterized protein</fullName>
    </submittedName>
</protein>